<reference evidence="3 4" key="1">
    <citation type="submission" date="2015-10" db="EMBL/GenBank/DDBJ databases">
        <title>Corynebacteirum lowii and Corynebacterium oculi species nova, derived from human clinical disease and and emended description of Corynebacterium mastiditis.</title>
        <authorList>
            <person name="Bernard K."/>
            <person name="Pacheco A.L."/>
            <person name="Mcdougall C."/>
            <person name="Burtx T."/>
            <person name="Weibe D."/>
            <person name="Tyler S."/>
            <person name="Olson A.B."/>
            <person name="Cnockaert M."/>
            <person name="Eguchi H."/>
            <person name="Kuwahara T."/>
            <person name="Nakayama-Imaohji H."/>
            <person name="Boudewijins M."/>
            <person name="Van Hoecke F."/>
            <person name="Bernier A.-M."/>
            <person name="Vandamme P."/>
        </authorList>
    </citation>
    <scope>NUCLEOTIDE SEQUENCE [LARGE SCALE GENOMIC DNA]</scope>
    <source>
        <strain evidence="3 4">NML 130206</strain>
    </source>
</reference>
<dbReference type="PATRIC" id="fig|1544413.3.peg.2002"/>
<dbReference type="Pfam" id="PF18202">
    <property type="entry name" value="TQ"/>
    <property type="match status" value="1"/>
</dbReference>
<evidence type="ECO:0000256" key="1">
    <source>
        <dbReference type="SAM" id="MobiDB-lite"/>
    </source>
</evidence>
<feature type="domain" description="T-Q ester bond containing" evidence="2">
    <location>
        <begin position="116"/>
        <end position="245"/>
    </location>
</feature>
<comment type="caution">
    <text evidence="3">The sequence shown here is derived from an EMBL/GenBank/DDBJ whole genome shotgun (WGS) entry which is preliminary data.</text>
</comment>
<gene>
    <name evidence="3" type="ORF">Clow_01997</name>
</gene>
<accession>A0A0Q0Z5H2</accession>
<dbReference type="RefSeq" id="WP_082418637.1">
    <property type="nucleotide sequence ID" value="NZ_JAUSQY010000001.1"/>
</dbReference>
<dbReference type="NCBIfam" id="NF033903">
    <property type="entry name" value="VaFE_rpt"/>
    <property type="match status" value="1"/>
</dbReference>
<organism evidence="3 4">
    <name type="scientific">Corynebacterium lowii</name>
    <dbReference type="NCBI Taxonomy" id="1544413"/>
    <lineage>
        <taxon>Bacteria</taxon>
        <taxon>Bacillati</taxon>
        <taxon>Actinomycetota</taxon>
        <taxon>Actinomycetes</taxon>
        <taxon>Mycobacteriales</taxon>
        <taxon>Corynebacteriaceae</taxon>
        <taxon>Corynebacterium</taxon>
    </lineage>
</organism>
<dbReference type="OrthoDB" id="2676146at2"/>
<keyword evidence="4" id="KW-1185">Reference proteome</keyword>
<name>A0A0Q0Z5H2_9CORY</name>
<proteinExistence type="predicted"/>
<protein>
    <recommendedName>
        <fullName evidence="2">T-Q ester bond containing domain-containing protein</fullName>
    </recommendedName>
</protein>
<dbReference type="Gene3D" id="2.60.40.3930">
    <property type="match status" value="1"/>
</dbReference>
<dbReference type="InterPro" id="IPR041100">
    <property type="entry name" value="TQ"/>
</dbReference>
<dbReference type="EMBL" id="LKEV01000007">
    <property type="protein sequence ID" value="KQB84741.1"/>
    <property type="molecule type" value="Genomic_DNA"/>
</dbReference>
<evidence type="ECO:0000313" key="4">
    <source>
        <dbReference type="Proteomes" id="UP000050488"/>
    </source>
</evidence>
<feature type="compositionally biased region" description="Low complexity" evidence="1">
    <location>
        <begin position="91"/>
        <end position="106"/>
    </location>
</feature>
<evidence type="ECO:0000259" key="2">
    <source>
        <dbReference type="Pfam" id="PF18202"/>
    </source>
</evidence>
<dbReference type="Proteomes" id="UP000050488">
    <property type="component" value="Unassembled WGS sequence"/>
</dbReference>
<sequence>MRTFIDSVQKGRRDVYNEDPITVSRLEELTGFTIENGYLKRTGREIPKASPGEYVTVLTHKKYTIKTPGRVPQRIIPIDQPGIPDKPKPEPTSSVVTTPEETPSVTTEEREPLHPVIGTRAAFGEGSERVVAGATVVDTVTYEDLVPGKEYSLSAELKDKADPSSVVGVGSKTFTADESGKGSVEVEIKVKDDLEGSVASAVAFETLTSSDEDAQANKAEGLPAGSADDVIAVHHDIDDEAQTVTSGELPEAKLELKKYIGTQEFAGEEKPQASPGAEGVIDAQTEGEAFKAGAAGDELTVTFAVTNTGKLDMKDVSVSDALLDTDTAGI</sequence>
<evidence type="ECO:0000313" key="3">
    <source>
        <dbReference type="EMBL" id="KQB84741.1"/>
    </source>
</evidence>
<dbReference type="AlphaFoldDB" id="A0A0Q0Z5H2"/>
<feature type="region of interest" description="Disordered" evidence="1">
    <location>
        <begin position="78"/>
        <end position="111"/>
    </location>
</feature>